<evidence type="ECO:0000313" key="3">
    <source>
        <dbReference type="Proteomes" id="UP001153555"/>
    </source>
</evidence>
<evidence type="ECO:0000259" key="1">
    <source>
        <dbReference type="PROSITE" id="PS51806"/>
    </source>
</evidence>
<dbReference type="GO" id="GO:0043565">
    <property type="term" value="F:sequence-specific DNA binding"/>
    <property type="evidence" value="ECO:0007669"/>
    <property type="project" value="InterPro"/>
</dbReference>
<gene>
    <name evidence="2" type="ORF">SHERM_16333</name>
</gene>
<keyword evidence="3" id="KW-1185">Reference proteome</keyword>
<dbReference type="OrthoDB" id="1611096at2759"/>
<dbReference type="EMBL" id="CACSLK010014277">
    <property type="protein sequence ID" value="CAA0816467.1"/>
    <property type="molecule type" value="Genomic_DNA"/>
</dbReference>
<accession>A0A9N7R5Y3</accession>
<proteinExistence type="predicted"/>
<name>A0A9N7R5Y3_STRHE</name>
<evidence type="ECO:0000313" key="2">
    <source>
        <dbReference type="EMBL" id="CAA0816467.1"/>
    </source>
</evidence>
<reference evidence="2" key="1">
    <citation type="submission" date="2019-12" db="EMBL/GenBank/DDBJ databases">
        <authorList>
            <person name="Scholes J."/>
        </authorList>
    </citation>
    <scope>NUCLEOTIDE SEQUENCE</scope>
</reference>
<dbReference type="PROSITE" id="PS51806">
    <property type="entry name" value="DOG1"/>
    <property type="match status" value="1"/>
</dbReference>
<dbReference type="AlphaFoldDB" id="A0A9N7R5Y3"/>
<dbReference type="PANTHER" id="PTHR47209:SF4">
    <property type="entry name" value="SEED DORMANCY CONTROL PROTEIN"/>
    <property type="match status" value="1"/>
</dbReference>
<dbReference type="PANTHER" id="PTHR47209">
    <property type="entry name" value="OS06G0639500 PROTEIN"/>
    <property type="match status" value="1"/>
</dbReference>
<protein>
    <recommendedName>
        <fullName evidence="1">DOG1 domain-containing protein</fullName>
    </recommendedName>
</protein>
<sequence length="278" mass="31646">MRRTASLAMLKHLQKVEEEEDDDKLLKIEGQPIGDVNCMKPNKPEPRKPYESLSCEKYGSWRQEQRRGAEKLKKQLKARWAIQKLVDEIMGRFQAHNNRAMLPTKMTDVAQLLMPKWIPAHELAALCWLGDWRPSTILELLRSLAHSLWDPVSVGRDLAQLINDIRTEEAVIDEEMTEIQSNCVLHLPFGPSRSRPALACVRSEFKKIHRVIVKAQNLRMKALELAVKKVVSQADAAEFLVAFVEIQDAVHDFSTKLKMRNGGVRIKELGVHSPSCSG</sequence>
<feature type="domain" description="DOG1" evidence="1">
    <location>
        <begin position="51"/>
        <end position="260"/>
    </location>
</feature>
<dbReference type="InterPro" id="IPR025422">
    <property type="entry name" value="TGA_domain"/>
</dbReference>
<dbReference type="Proteomes" id="UP001153555">
    <property type="component" value="Unassembled WGS sequence"/>
</dbReference>
<organism evidence="2 3">
    <name type="scientific">Striga hermonthica</name>
    <name type="common">Purple witchweed</name>
    <name type="synonym">Buchnera hermonthica</name>
    <dbReference type="NCBI Taxonomy" id="68872"/>
    <lineage>
        <taxon>Eukaryota</taxon>
        <taxon>Viridiplantae</taxon>
        <taxon>Streptophyta</taxon>
        <taxon>Embryophyta</taxon>
        <taxon>Tracheophyta</taxon>
        <taxon>Spermatophyta</taxon>
        <taxon>Magnoliopsida</taxon>
        <taxon>eudicotyledons</taxon>
        <taxon>Gunneridae</taxon>
        <taxon>Pentapetalae</taxon>
        <taxon>asterids</taxon>
        <taxon>lamiids</taxon>
        <taxon>Lamiales</taxon>
        <taxon>Orobanchaceae</taxon>
        <taxon>Buchnereae</taxon>
        <taxon>Striga</taxon>
    </lineage>
</organism>
<dbReference type="InterPro" id="IPR053293">
    <property type="entry name" value="OCM_Kinase"/>
</dbReference>
<comment type="caution">
    <text evidence="2">The sequence shown here is derived from an EMBL/GenBank/DDBJ whole genome shotgun (WGS) entry which is preliminary data.</text>
</comment>
<dbReference type="GO" id="GO:0006351">
    <property type="term" value="P:DNA-templated transcription"/>
    <property type="evidence" value="ECO:0007669"/>
    <property type="project" value="InterPro"/>
</dbReference>
<dbReference type="Pfam" id="PF14144">
    <property type="entry name" value="DOG1"/>
    <property type="match status" value="1"/>
</dbReference>